<evidence type="ECO:0000313" key="2">
    <source>
        <dbReference type="Proteomes" id="UP001652626"/>
    </source>
</evidence>
<dbReference type="GeneID" id="113401090"/>
<dbReference type="RefSeq" id="XP_026496608.1">
    <property type="nucleotide sequence ID" value="XM_026640823.2"/>
</dbReference>
<protein>
    <submittedName>
        <fullName evidence="3">Uncharacterized protein LOC113401090</fullName>
    </submittedName>
</protein>
<dbReference type="Pfam" id="PF11901">
    <property type="entry name" value="DM9"/>
    <property type="match status" value="1"/>
</dbReference>
<gene>
    <name evidence="3" type="primary">LOC113401090</name>
</gene>
<dbReference type="SMART" id="SM00696">
    <property type="entry name" value="DM9"/>
    <property type="match status" value="2"/>
</dbReference>
<dbReference type="InterPro" id="IPR022041">
    <property type="entry name" value="Methyltransf_FA"/>
</dbReference>
<accession>A0A8B8IHQ3</accession>
<evidence type="ECO:0000259" key="1">
    <source>
        <dbReference type="Pfam" id="PF12248"/>
    </source>
</evidence>
<evidence type="ECO:0000313" key="3">
    <source>
        <dbReference type="RefSeq" id="XP_026496608.1"/>
    </source>
</evidence>
<organism evidence="2 3">
    <name type="scientific">Vanessa tameamea</name>
    <name type="common">Kamehameha butterfly</name>
    <dbReference type="NCBI Taxonomy" id="334116"/>
    <lineage>
        <taxon>Eukaryota</taxon>
        <taxon>Metazoa</taxon>
        <taxon>Ecdysozoa</taxon>
        <taxon>Arthropoda</taxon>
        <taxon>Hexapoda</taxon>
        <taxon>Insecta</taxon>
        <taxon>Pterygota</taxon>
        <taxon>Neoptera</taxon>
        <taxon>Endopterygota</taxon>
        <taxon>Lepidoptera</taxon>
        <taxon>Glossata</taxon>
        <taxon>Ditrysia</taxon>
        <taxon>Papilionoidea</taxon>
        <taxon>Nymphalidae</taxon>
        <taxon>Nymphalinae</taxon>
        <taxon>Vanessa</taxon>
    </lineage>
</organism>
<proteinExistence type="predicted"/>
<reference evidence="3" key="2">
    <citation type="submission" date="2025-08" db="UniProtKB">
        <authorList>
            <consortium name="RefSeq"/>
        </authorList>
    </citation>
    <scope>IDENTIFICATION</scope>
    <source>
        <tissue evidence="3">Whole body</tissue>
    </source>
</reference>
<sequence>MAEILKFTTWPKHQYVFHKITSDALVFHIKGEENAAIGLAKEPGSDCELWVLIGYREQCWIKKSYEKCSRVYIPDVLNRNKYNKFWITLRKKRILLGKNNESMPILTFHNQERNLFYVTFTVLGERQYLKWKCYLPPLIENPPLKRITGGEPHWVKVDKNIPDNAFIGGFENEILYITRAYHEGSLFPGKLVPNLRLGYLSFNGDVFEKNDFEVLCGYDYTWMKMDKNRIPLGAIPGGYYKDGREIVYVGRGYCDTLVIPGKIHASRDGCYIAYEGSEVLCQMYEILVTPNVNRQSVNNFYYTGIDLSNDIMFDRYDNDESDEDYEGAGSMYTF</sequence>
<dbReference type="OMA" id="YEILVVP"/>
<name>A0A8B8IHQ3_VANTA</name>
<dbReference type="PANTHER" id="PTHR31649:SF1">
    <property type="entry name" value="FARNESOIC ACID O-METHYL TRANSFERASE DOMAIN-CONTAINING PROTEIN"/>
    <property type="match status" value="1"/>
</dbReference>
<dbReference type="InterPro" id="IPR006616">
    <property type="entry name" value="DM9_repeat"/>
</dbReference>
<dbReference type="OrthoDB" id="2142040at2759"/>
<reference evidence="2" key="1">
    <citation type="submission" date="2025-05" db="UniProtKB">
        <authorList>
            <consortium name="RefSeq"/>
        </authorList>
    </citation>
    <scope>NUCLEOTIDE SEQUENCE [LARGE SCALE GENOMIC DNA]</scope>
</reference>
<dbReference type="Pfam" id="PF12248">
    <property type="entry name" value="Methyltransf_FA"/>
    <property type="match status" value="1"/>
</dbReference>
<keyword evidence="2" id="KW-1185">Reference proteome</keyword>
<feature type="domain" description="Farnesoic acid O-methyl transferase" evidence="1">
    <location>
        <begin position="13"/>
        <end position="131"/>
    </location>
</feature>
<dbReference type="Proteomes" id="UP001652626">
    <property type="component" value="Chromosome 2"/>
</dbReference>
<dbReference type="AlphaFoldDB" id="A0A8B8IHQ3"/>
<dbReference type="PANTHER" id="PTHR31649">
    <property type="entry name" value="AGAP009604-PA"/>
    <property type="match status" value="1"/>
</dbReference>